<proteinExistence type="predicted"/>
<keyword evidence="9" id="KW-0238">DNA-binding</keyword>
<evidence type="ECO:0000256" key="13">
    <source>
        <dbReference type="SAM" id="Phobius"/>
    </source>
</evidence>
<comment type="pathway">
    <text evidence="3">Glycolipid biosynthesis; glycosylphosphatidylinositol-anchor biosynthesis.</text>
</comment>
<evidence type="ECO:0000313" key="15">
    <source>
        <dbReference type="Proteomes" id="UP000198287"/>
    </source>
</evidence>
<evidence type="ECO:0000313" key="14">
    <source>
        <dbReference type="EMBL" id="OXA42639.1"/>
    </source>
</evidence>
<reference evidence="14 15" key="1">
    <citation type="submission" date="2015-12" db="EMBL/GenBank/DDBJ databases">
        <title>The genome of Folsomia candida.</title>
        <authorList>
            <person name="Faddeeva A."/>
            <person name="Derks M.F."/>
            <person name="Anvar Y."/>
            <person name="Smit S."/>
            <person name="Van Straalen N."/>
            <person name="Roelofs D."/>
        </authorList>
    </citation>
    <scope>NUCLEOTIDE SEQUENCE [LARGE SCALE GENOMIC DNA]</scope>
    <source>
        <strain evidence="14 15">VU population</strain>
        <tissue evidence="14">Whole body</tissue>
    </source>
</reference>
<keyword evidence="15" id="KW-1185">Reference proteome</keyword>
<accession>A0A226DBQ3</accession>
<keyword evidence="11" id="KW-0371">Homeobox</keyword>
<dbReference type="GO" id="GO:0003700">
    <property type="term" value="F:DNA-binding transcription factor activity"/>
    <property type="evidence" value="ECO:0007669"/>
    <property type="project" value="InterPro"/>
</dbReference>
<keyword evidence="6 13" id="KW-0812">Transmembrane</keyword>
<dbReference type="EMBL" id="LNIX01000025">
    <property type="protein sequence ID" value="OXA42639.1"/>
    <property type="molecule type" value="Genomic_DNA"/>
</dbReference>
<keyword evidence="12" id="KW-0539">Nucleus</keyword>
<dbReference type="PROSITE" id="PS00032">
    <property type="entry name" value="ANTENNAPEDIA"/>
    <property type="match status" value="1"/>
</dbReference>
<keyword evidence="7" id="KW-0256">Endoplasmic reticulum</keyword>
<keyword evidence="5" id="KW-0337">GPI-anchor biosynthesis</keyword>
<evidence type="ECO:0000256" key="10">
    <source>
        <dbReference type="ARBA" id="ARBA00023136"/>
    </source>
</evidence>
<evidence type="ECO:0000256" key="3">
    <source>
        <dbReference type="ARBA" id="ARBA00004687"/>
    </source>
</evidence>
<feature type="transmembrane region" description="Helical" evidence="13">
    <location>
        <begin position="221"/>
        <end position="241"/>
    </location>
</feature>
<comment type="caution">
    <text evidence="14">The sequence shown here is derived from an EMBL/GenBank/DDBJ whole genome shotgun (WGS) entry which is preliminary data.</text>
</comment>
<feature type="transmembrane region" description="Helical" evidence="13">
    <location>
        <begin position="140"/>
        <end position="160"/>
    </location>
</feature>
<feature type="transmembrane region" description="Helical" evidence="13">
    <location>
        <begin position="114"/>
        <end position="134"/>
    </location>
</feature>
<evidence type="ECO:0000256" key="11">
    <source>
        <dbReference type="ARBA" id="ARBA00023155"/>
    </source>
</evidence>
<dbReference type="STRING" id="158441.A0A226DBQ3"/>
<gene>
    <name evidence="14" type="ORF">Fcan01_22643</name>
</gene>
<evidence type="ECO:0000256" key="9">
    <source>
        <dbReference type="ARBA" id="ARBA00023125"/>
    </source>
</evidence>
<dbReference type="InterPro" id="IPR009580">
    <property type="entry name" value="GPI_biosynthesis_protein_Pig-F"/>
</dbReference>
<keyword evidence="4" id="KW-0217">Developmental protein</keyword>
<keyword evidence="10 13" id="KW-0472">Membrane</keyword>
<evidence type="ECO:0000256" key="6">
    <source>
        <dbReference type="ARBA" id="ARBA00022692"/>
    </source>
</evidence>
<comment type="subcellular location">
    <subcellularLocation>
        <location evidence="2">Endoplasmic reticulum membrane</location>
        <topology evidence="2">Multi-pass membrane protein</topology>
    </subcellularLocation>
    <subcellularLocation>
        <location evidence="1">Nucleus</location>
    </subcellularLocation>
</comment>
<organism evidence="14 15">
    <name type="scientific">Folsomia candida</name>
    <name type="common">Springtail</name>
    <dbReference type="NCBI Taxonomy" id="158441"/>
    <lineage>
        <taxon>Eukaryota</taxon>
        <taxon>Metazoa</taxon>
        <taxon>Ecdysozoa</taxon>
        <taxon>Arthropoda</taxon>
        <taxon>Hexapoda</taxon>
        <taxon>Collembola</taxon>
        <taxon>Entomobryomorpha</taxon>
        <taxon>Isotomoidea</taxon>
        <taxon>Isotomidae</taxon>
        <taxon>Proisotominae</taxon>
        <taxon>Folsomia</taxon>
    </lineage>
</organism>
<feature type="transmembrane region" description="Helical" evidence="13">
    <location>
        <begin position="13"/>
        <end position="30"/>
    </location>
</feature>
<dbReference type="GO" id="GO:0005789">
    <property type="term" value="C:endoplasmic reticulum membrane"/>
    <property type="evidence" value="ECO:0007669"/>
    <property type="project" value="UniProtKB-SubCell"/>
</dbReference>
<sequence>MDPLEHVTQRREFIYSVTSVLFSLVTFALLQSGLTGLISHITAFQELPLSTFVWLVGAEWLKVGLVHLLSPATVGHGSGRTPFLHVNSKSAAPPGSRKSSTVTSFSKVLEFGGICWQTILCCGVCHIFMVLFGAPLLSKFVLTAQFSIILTGWMFVPLTFTFPAKDILKQVIYFSTWNTKLTSVLRAKLRFISTIGGAMAGVVLIPLDWDRPWQVWPVPTLFSAFLTVFAVNTAFSLYTLLNQFYPWMKPSTSRVSSSSAGGNNYKTKNY</sequence>
<evidence type="ECO:0000256" key="12">
    <source>
        <dbReference type="ARBA" id="ARBA00023242"/>
    </source>
</evidence>
<name>A0A226DBQ3_FOLCA</name>
<dbReference type="GO" id="GO:0003677">
    <property type="term" value="F:DNA binding"/>
    <property type="evidence" value="ECO:0007669"/>
    <property type="project" value="UniProtKB-KW"/>
</dbReference>
<evidence type="ECO:0000256" key="2">
    <source>
        <dbReference type="ARBA" id="ARBA00004477"/>
    </source>
</evidence>
<dbReference type="GO" id="GO:0006506">
    <property type="term" value="P:GPI anchor biosynthetic process"/>
    <property type="evidence" value="ECO:0007669"/>
    <property type="project" value="UniProtKB-UniPathway"/>
</dbReference>
<evidence type="ECO:0000256" key="1">
    <source>
        <dbReference type="ARBA" id="ARBA00004123"/>
    </source>
</evidence>
<feature type="transmembrane region" description="Helical" evidence="13">
    <location>
        <begin position="189"/>
        <end position="209"/>
    </location>
</feature>
<dbReference type="OrthoDB" id="17366at2759"/>
<dbReference type="GO" id="GO:0005634">
    <property type="term" value="C:nucleus"/>
    <property type="evidence" value="ECO:0007669"/>
    <property type="project" value="UniProtKB-SubCell"/>
</dbReference>
<evidence type="ECO:0000256" key="5">
    <source>
        <dbReference type="ARBA" id="ARBA00022502"/>
    </source>
</evidence>
<evidence type="ECO:0000256" key="8">
    <source>
        <dbReference type="ARBA" id="ARBA00022989"/>
    </source>
</evidence>
<keyword evidence="8 13" id="KW-1133">Transmembrane helix</keyword>
<evidence type="ECO:0000256" key="4">
    <source>
        <dbReference type="ARBA" id="ARBA00022473"/>
    </source>
</evidence>
<protein>
    <submittedName>
        <fullName evidence="14">Phosphatidylinositol-glycan biosynthesis class F protein</fullName>
    </submittedName>
</protein>
<evidence type="ECO:0000256" key="7">
    <source>
        <dbReference type="ARBA" id="ARBA00022824"/>
    </source>
</evidence>
<dbReference type="UniPathway" id="UPA00196"/>
<dbReference type="InterPro" id="IPR001827">
    <property type="entry name" value="Homeobox_Antennapedia_CS"/>
</dbReference>
<dbReference type="Proteomes" id="UP000198287">
    <property type="component" value="Unassembled WGS sequence"/>
</dbReference>
<dbReference type="AlphaFoldDB" id="A0A226DBQ3"/>
<dbReference type="Pfam" id="PF06699">
    <property type="entry name" value="PIG-F"/>
    <property type="match status" value="1"/>
</dbReference>